<keyword evidence="3" id="KW-1185">Reference proteome</keyword>
<accession>A0AAD5YTA7</accession>
<evidence type="ECO:0000313" key="2">
    <source>
        <dbReference type="EMBL" id="KAJ3566628.1"/>
    </source>
</evidence>
<feature type="transmembrane region" description="Helical" evidence="1">
    <location>
        <begin position="466"/>
        <end position="489"/>
    </location>
</feature>
<dbReference type="EMBL" id="JANIEX010000472">
    <property type="protein sequence ID" value="KAJ3566628.1"/>
    <property type="molecule type" value="Genomic_DNA"/>
</dbReference>
<gene>
    <name evidence="2" type="ORF">NP233_g6878</name>
</gene>
<proteinExistence type="predicted"/>
<feature type="transmembrane region" description="Helical" evidence="1">
    <location>
        <begin position="67"/>
        <end position="84"/>
    </location>
</feature>
<feature type="transmembrane region" description="Helical" evidence="1">
    <location>
        <begin position="261"/>
        <end position="278"/>
    </location>
</feature>
<reference evidence="2" key="1">
    <citation type="submission" date="2022-07" db="EMBL/GenBank/DDBJ databases">
        <title>Genome Sequence of Leucocoprinus birnbaumii.</title>
        <authorList>
            <person name="Buettner E."/>
        </authorList>
    </citation>
    <scope>NUCLEOTIDE SEQUENCE</scope>
    <source>
        <strain evidence="2">VT141</strain>
    </source>
</reference>
<feature type="transmembrane region" description="Helical" evidence="1">
    <location>
        <begin position="624"/>
        <end position="642"/>
    </location>
</feature>
<keyword evidence="1" id="KW-0812">Transmembrane</keyword>
<organism evidence="2 3">
    <name type="scientific">Leucocoprinus birnbaumii</name>
    <dbReference type="NCBI Taxonomy" id="56174"/>
    <lineage>
        <taxon>Eukaryota</taxon>
        <taxon>Fungi</taxon>
        <taxon>Dikarya</taxon>
        <taxon>Basidiomycota</taxon>
        <taxon>Agaricomycotina</taxon>
        <taxon>Agaricomycetes</taxon>
        <taxon>Agaricomycetidae</taxon>
        <taxon>Agaricales</taxon>
        <taxon>Agaricineae</taxon>
        <taxon>Agaricaceae</taxon>
        <taxon>Leucocoprinus</taxon>
    </lineage>
</organism>
<keyword evidence="1" id="KW-0472">Membrane</keyword>
<feature type="transmembrane region" description="Helical" evidence="1">
    <location>
        <begin position="581"/>
        <end position="604"/>
    </location>
</feature>
<dbReference type="PANTHER" id="PTHR35043:SF7">
    <property type="entry name" value="TRANSCRIPTION FACTOR DOMAIN-CONTAINING PROTEIN"/>
    <property type="match status" value="1"/>
</dbReference>
<evidence type="ECO:0000256" key="1">
    <source>
        <dbReference type="SAM" id="Phobius"/>
    </source>
</evidence>
<feature type="transmembrane region" description="Helical" evidence="1">
    <location>
        <begin position="757"/>
        <end position="774"/>
    </location>
</feature>
<feature type="transmembrane region" description="Helical" evidence="1">
    <location>
        <begin position="104"/>
        <end position="121"/>
    </location>
</feature>
<dbReference type="Proteomes" id="UP001213000">
    <property type="component" value="Unassembled WGS sequence"/>
</dbReference>
<sequence>MTSGDKFPSPLRFLGYVASILPSLFLATNLCGALPSNTIESSKETSNFSRTAIAPNLESEGDRTVQNVVWSCIATVFACTWVAIHPNLPDPRCSKWSQFRLRLAMMVLTIFAPEFILIWAFRQRLGARKITKEYNQNILGLVDEKKKPLFYDLRAWFRNPPLPCGRRQWTTTHGFYVQMGGFLVHEEGSDWPIRVLTFPDLIELINSGVIDPPAISEEEICDKSKGDFFSKVVVIVQTTWFMVQCFARWTLKLPVTDLEVATFSFAVLNIVTYALWFHKPQNISIGTMIPIKLRNIASNSTQPGTVSHDGAIDELDIIDMQQKELESPPALTERVVLFADGPETGSNGVRQVDLEQSFPSTQIVASNQSHYHSIRSRVLIALVFLPQTLYLFWKGIINAELFTQFRKVALGCTPTMKARRTIISTGKDPNAENTHIVVSVTAGPLAVETFYAEDADSEGTEGKSKLILFVISSGLLFGGLHLVPWRFSFPTEVEARMWRVSALYIMLNPILLLFPLILFSILKYRTPIRSKFRSNLIRCLPWLTPPVRVITVAVPLYILARPRFIKIFRGVLMSLMCRPCYFVWLVMPVVGMTVTDFRCFYTAIRILPLANRIVVSADFSYPESFETLQCLMLLIACFCSFLKATRRTQSRLGEQINRHPTVYDQNSFTAAGPRTLLTVFFSRQVLSRMPLISLHHWISELDRRQDTVNQSTDDLRTTRDIIWSCLATIFACTWIAMHPNLPDPQDTKVARFKRRVIVMLVALVAPEYILLWALKQRMAAGIIAKEYNRIIHSRPRADQTCSTLSPCYRHPAGVQGPQKWTIVHGFFLQMGGILIADGNTGCPEKALTLPLLKELIELGEVNPIELSEEEIEDKSKGDILTKLLVVLQTSWFVLQCLARWATQLSVTELEVMTFSFAILNVITYALWWYKPQNVCVPVIIHRKPKQTQDIEYGVWESRSPGFSTFENFPPPLPPPRCHHQDSSENEMDITDSVALSQASQYEVPEICATSDQSIYPQGISEFRSSAAQYPTRSQPRWAWCFDKLASVLRQSITYPKTALDRIGRLLKSIWEAKLYRKVIVAVGPQSDNSHLTSSLKFATVDSERHATFPDGAECGLNSPMLPDISAELRTYAVGTFHASEIDGSPGYYYYCLVVLGEPGHLPLLTRWPLIPSGPGLGTLPPFDNIRLFSASSTTHLPVLGITLSDLLYHHAEGLLVNNASLEGGRDEGSLWTQKEQPGSLRFSRVLRDIDSPPLAACPMLEKLCGVGRKQTAFDWSLSDQFSYNGRIAFLHDDDAYSWSYRDTHDREKSKSFAWRRFGDIGIRNSSSSLHPLIFCLLPLRFGQRDPDTKHFLIISRAATNR</sequence>
<keyword evidence="1" id="KW-1133">Transmembrane helix</keyword>
<protein>
    <submittedName>
        <fullName evidence="2">Uncharacterized protein</fullName>
    </submittedName>
</protein>
<evidence type="ECO:0000313" key="3">
    <source>
        <dbReference type="Proteomes" id="UP001213000"/>
    </source>
</evidence>
<feature type="transmembrane region" description="Helical" evidence="1">
    <location>
        <begin position="13"/>
        <end position="34"/>
    </location>
</feature>
<name>A0AAD5YTA7_9AGAR</name>
<feature type="transmembrane region" description="Helical" evidence="1">
    <location>
        <begin position="228"/>
        <end position="249"/>
    </location>
</feature>
<comment type="caution">
    <text evidence="2">The sequence shown here is derived from an EMBL/GenBank/DDBJ whole genome shotgun (WGS) entry which is preliminary data.</text>
</comment>
<feature type="transmembrane region" description="Helical" evidence="1">
    <location>
        <begin position="501"/>
        <end position="522"/>
    </location>
</feature>
<dbReference type="PANTHER" id="PTHR35043">
    <property type="entry name" value="TRANSCRIPTION FACTOR DOMAIN-CONTAINING PROTEIN"/>
    <property type="match status" value="1"/>
</dbReference>